<name>A0A8H2WF90_9AGAM</name>
<dbReference type="Proteomes" id="UP000663846">
    <property type="component" value="Unassembled WGS sequence"/>
</dbReference>
<gene>
    <name evidence="1" type="ORF">RDB_LOCUS28604</name>
</gene>
<evidence type="ECO:0000313" key="1">
    <source>
        <dbReference type="EMBL" id="CAE6374532.1"/>
    </source>
</evidence>
<evidence type="ECO:0000313" key="2">
    <source>
        <dbReference type="Proteomes" id="UP000663846"/>
    </source>
</evidence>
<organism evidence="1 2">
    <name type="scientific">Rhizoctonia solani</name>
    <dbReference type="NCBI Taxonomy" id="456999"/>
    <lineage>
        <taxon>Eukaryota</taxon>
        <taxon>Fungi</taxon>
        <taxon>Dikarya</taxon>
        <taxon>Basidiomycota</taxon>
        <taxon>Agaricomycotina</taxon>
        <taxon>Agaricomycetes</taxon>
        <taxon>Cantharellales</taxon>
        <taxon>Ceratobasidiaceae</taxon>
        <taxon>Rhizoctonia</taxon>
    </lineage>
</organism>
<dbReference type="EMBL" id="CAJMWS010000167">
    <property type="protein sequence ID" value="CAE6374532.1"/>
    <property type="molecule type" value="Genomic_DNA"/>
</dbReference>
<dbReference type="AlphaFoldDB" id="A0A8H2WF90"/>
<dbReference type="InterPro" id="IPR032675">
    <property type="entry name" value="LRR_dom_sf"/>
</dbReference>
<comment type="caution">
    <text evidence="1">The sequence shown here is derived from an EMBL/GenBank/DDBJ whole genome shotgun (WGS) entry which is preliminary data.</text>
</comment>
<sequence>MASPSTKFNMPDICRRVVETPEFLTSVAHEFDIDQQCKLMLVSKHFFRSVGPIVWKSVPRLEFLMKLITGTKVKTYRFEDSQRAHYEFTEITITLPLSPDLSRYNIYAPWVRELEIFDECSQEIKNLEPFLTLLGGQPPLPNLRRLTTYTGASNLSGKELMEFINVFFSPSLKEIETFYHEKGIPSCLDASSIPNLFRKIKETCPQIQALEFYPENAYGSSTSFNLSDRSRDILQSFSNLRSFTSTTYILESATFRVLGSLPHLESLGIRGSHMDNPVLDEQLSIPPNSFEELIDLRLYNIHPQDIKVLWNQPSIVKKLGSAVIQTDPTTAPNPSDGQMDGNSWIESFLIALPSLSPHLHDLTFYVGDEDGTEFQISQDARNGLRALELNKFEVKLRIYDADEDSDGDPYDDGGYDDNY</sequence>
<accession>A0A8H2WF90</accession>
<proteinExistence type="predicted"/>
<protein>
    <submittedName>
        <fullName evidence="1">Uncharacterized protein</fullName>
    </submittedName>
</protein>
<reference evidence="1" key="1">
    <citation type="submission" date="2021-01" db="EMBL/GenBank/DDBJ databases">
        <authorList>
            <person name="Kaushik A."/>
        </authorList>
    </citation>
    <scope>NUCLEOTIDE SEQUENCE</scope>
    <source>
        <strain evidence="1">AG1-1C</strain>
    </source>
</reference>
<dbReference type="Gene3D" id="3.80.10.10">
    <property type="entry name" value="Ribonuclease Inhibitor"/>
    <property type="match status" value="1"/>
</dbReference>